<sequence length="502" mass="52943">VQRSFTAPDRTGIRIYYSPPAVRRMEQRRKNTDATEPEQAELRSIDGTGTWEAQQPALAFSSSYEQWLSSLSRQHRELLESRSGCVAGPVSTIADNCVAGSASSLVDGMPPSPAFHSLEMGEISANLSDDMKEMTNCVRQAIRSSSLERTSTKESGSQMVNVSSRSTQTASQNVSVGLQTDLSSSRGVAFHTKAWSPRPSSTTTSPLASARTRQISTSLDKVHARIERPCCSPKYGSPKLQRRVSSDWMGPPAPGTAAFGAFSSEPWVGERGCAWARSTTTRDSPVLSGLTDGLSSLFSVVEHSGSTESLWRVDGGASHGASPARQPPAAGKPSGAAVCGSEPVPQRYGGLVQEFIRNVCSSRTQEGVPLPGERAQRGALGGLALVGEFGGSGEAKPECMVAGVGGHGALVCLAGNNDNVTRIVNRRFMRQTAGEEMISIMGGGKEMATAGAAGTEEAPCDCVAQSPCSARPSRTAAHHSNGQCKNRTQDSASEEKAETCND</sequence>
<dbReference type="KEGG" id="tng:GSTEN00020650G001"/>
<reference evidence="2" key="1">
    <citation type="journal article" date="2004" name="Nature">
        <title>Genome duplication in the teleost fish Tetraodon nigroviridis reveals the early vertebrate proto-karyotype.</title>
        <authorList>
            <person name="Jaillon O."/>
            <person name="Aury J.-M."/>
            <person name="Brunet F."/>
            <person name="Petit J.-L."/>
            <person name="Stange-Thomann N."/>
            <person name="Mauceli E."/>
            <person name="Bouneau L."/>
            <person name="Fischer C."/>
            <person name="Ozouf-Costaz C."/>
            <person name="Bernot A."/>
            <person name="Nicaud S."/>
            <person name="Jaffe D."/>
            <person name="Fisher S."/>
            <person name="Lutfalla G."/>
            <person name="Dossat C."/>
            <person name="Segurens B."/>
            <person name="Dasilva C."/>
            <person name="Salanoubat M."/>
            <person name="Levy M."/>
            <person name="Boudet N."/>
            <person name="Castellano S."/>
            <person name="Anthouard V."/>
            <person name="Jubin C."/>
            <person name="Castelli V."/>
            <person name="Katinka M."/>
            <person name="Vacherie B."/>
            <person name="Biemont C."/>
            <person name="Skalli Z."/>
            <person name="Cattolico L."/>
            <person name="Poulain J."/>
            <person name="De Berardinis V."/>
            <person name="Cruaud C."/>
            <person name="Duprat S."/>
            <person name="Brottier P."/>
            <person name="Coutanceau J.-P."/>
            <person name="Gouzy J."/>
            <person name="Parra G."/>
            <person name="Lardier G."/>
            <person name="Chapple C."/>
            <person name="McKernan K.J."/>
            <person name="McEwan P."/>
            <person name="Bosak S."/>
            <person name="Kellis M."/>
            <person name="Volff J.-N."/>
            <person name="Guigo R."/>
            <person name="Zody M.C."/>
            <person name="Mesirov J."/>
            <person name="Lindblad-Toh K."/>
            <person name="Birren B."/>
            <person name="Nusbaum C."/>
            <person name="Kahn D."/>
            <person name="Robinson-Rechavi M."/>
            <person name="Laudet V."/>
            <person name="Schachter V."/>
            <person name="Quetier F."/>
            <person name="Saurin W."/>
            <person name="Scarpelli C."/>
            <person name="Wincker P."/>
            <person name="Lander E.S."/>
            <person name="Weissenbach J."/>
            <person name="Roest Crollius H."/>
        </authorList>
    </citation>
    <scope>NUCLEOTIDE SEQUENCE [LARGE SCALE GENOMIC DNA]</scope>
</reference>
<feature type="region of interest" description="Disordered" evidence="1">
    <location>
        <begin position="192"/>
        <end position="212"/>
    </location>
</feature>
<feature type="region of interest" description="Disordered" evidence="1">
    <location>
        <begin position="462"/>
        <end position="502"/>
    </location>
</feature>
<evidence type="ECO:0000256" key="1">
    <source>
        <dbReference type="SAM" id="MobiDB-lite"/>
    </source>
</evidence>
<feature type="region of interest" description="Disordered" evidence="1">
    <location>
        <begin position="143"/>
        <end position="172"/>
    </location>
</feature>
<dbReference type="OrthoDB" id="10036174at2759"/>
<comment type="caution">
    <text evidence="2">The sequence shown here is derived from an EMBL/GenBank/DDBJ whole genome shotgun (WGS) entry which is preliminary data.</text>
</comment>
<organism evidence="2">
    <name type="scientific">Tetraodon nigroviridis</name>
    <name type="common">Spotted green pufferfish</name>
    <name type="synonym">Chelonodon nigroviridis</name>
    <dbReference type="NCBI Taxonomy" id="99883"/>
    <lineage>
        <taxon>Eukaryota</taxon>
        <taxon>Metazoa</taxon>
        <taxon>Chordata</taxon>
        <taxon>Craniata</taxon>
        <taxon>Vertebrata</taxon>
        <taxon>Euteleostomi</taxon>
        <taxon>Actinopterygii</taxon>
        <taxon>Neopterygii</taxon>
        <taxon>Teleostei</taxon>
        <taxon>Neoteleostei</taxon>
        <taxon>Acanthomorphata</taxon>
        <taxon>Eupercaria</taxon>
        <taxon>Tetraodontiformes</taxon>
        <taxon>Tetradontoidea</taxon>
        <taxon>Tetraodontidae</taxon>
        <taxon>Tetraodon</taxon>
    </lineage>
</organism>
<dbReference type="AlphaFoldDB" id="Q4SC65"/>
<dbReference type="EMBL" id="CAAE01014659">
    <property type="protein sequence ID" value="CAG01767.1"/>
    <property type="molecule type" value="Genomic_DNA"/>
</dbReference>
<name>Q4SC65_TETNG</name>
<dbReference type="PANTHER" id="PTHR15742:SF1">
    <property type="entry name" value="PROTEIN SOGA1"/>
    <property type="match status" value="1"/>
</dbReference>
<feature type="compositionally biased region" description="Polar residues" evidence="1">
    <location>
        <begin position="478"/>
        <end position="491"/>
    </location>
</feature>
<feature type="compositionally biased region" description="Low complexity" evidence="1">
    <location>
        <begin position="194"/>
        <end position="212"/>
    </location>
</feature>
<feature type="region of interest" description="Disordered" evidence="1">
    <location>
        <begin position="313"/>
        <end position="338"/>
    </location>
</feature>
<protein>
    <submittedName>
        <fullName evidence="2">(spotted green pufferfish) hypothetical protein</fullName>
    </submittedName>
</protein>
<gene>
    <name evidence="2" type="ORF">GSTENG00020650001</name>
</gene>
<accession>Q4SC65</accession>
<dbReference type="InterPro" id="IPR049885">
    <property type="entry name" value="MTCL1-3"/>
</dbReference>
<feature type="compositionally biased region" description="Basic and acidic residues" evidence="1">
    <location>
        <begin position="493"/>
        <end position="502"/>
    </location>
</feature>
<proteinExistence type="predicted"/>
<reference evidence="2" key="2">
    <citation type="submission" date="2004-02" db="EMBL/GenBank/DDBJ databases">
        <authorList>
            <consortium name="Genoscope"/>
            <consortium name="Whitehead Institute Centre for Genome Research"/>
        </authorList>
    </citation>
    <scope>NUCLEOTIDE SEQUENCE</scope>
</reference>
<feature type="non-terminal residue" evidence="2">
    <location>
        <position position="502"/>
    </location>
</feature>
<dbReference type="PANTHER" id="PTHR15742">
    <property type="entry name" value="GIRDIN"/>
    <property type="match status" value="1"/>
</dbReference>
<evidence type="ECO:0000313" key="2">
    <source>
        <dbReference type="EMBL" id="CAG01767.1"/>
    </source>
</evidence>